<keyword evidence="7" id="KW-1185">Reference proteome</keyword>
<dbReference type="InterPro" id="IPR006143">
    <property type="entry name" value="RND_pump_MFP"/>
</dbReference>
<evidence type="ECO:0008006" key="8">
    <source>
        <dbReference type="Google" id="ProtNLM"/>
    </source>
</evidence>
<accession>A0AA37WYW4</accession>
<keyword evidence="2" id="KW-0175">Coiled coil</keyword>
<protein>
    <recommendedName>
        <fullName evidence="8">HlyD family secretion protein</fullName>
    </recommendedName>
</protein>
<dbReference type="PANTHER" id="PTHR30469">
    <property type="entry name" value="MULTIDRUG RESISTANCE PROTEIN MDTA"/>
    <property type="match status" value="1"/>
</dbReference>
<feature type="domain" description="Multidrug resistance protein MdtA-like barrel-sandwich hybrid" evidence="4">
    <location>
        <begin position="36"/>
        <end position="200"/>
    </location>
</feature>
<feature type="coiled-coil region" evidence="2">
    <location>
        <begin position="96"/>
        <end position="154"/>
    </location>
</feature>
<evidence type="ECO:0000259" key="4">
    <source>
        <dbReference type="Pfam" id="PF25917"/>
    </source>
</evidence>
<dbReference type="GO" id="GO:1990281">
    <property type="term" value="C:efflux pump complex"/>
    <property type="evidence" value="ECO:0007669"/>
    <property type="project" value="TreeGrafter"/>
</dbReference>
<dbReference type="Proteomes" id="UP001157439">
    <property type="component" value="Unassembled WGS sequence"/>
</dbReference>
<dbReference type="PANTHER" id="PTHR30469:SF33">
    <property type="entry name" value="SLR1207 PROTEIN"/>
    <property type="match status" value="1"/>
</dbReference>
<dbReference type="GO" id="GO:0015562">
    <property type="term" value="F:efflux transmembrane transporter activity"/>
    <property type="evidence" value="ECO:0007669"/>
    <property type="project" value="TreeGrafter"/>
</dbReference>
<dbReference type="NCBIfam" id="TIGR01730">
    <property type="entry name" value="RND_mfp"/>
    <property type="match status" value="1"/>
</dbReference>
<feature type="compositionally biased region" description="Low complexity" evidence="3">
    <location>
        <begin position="314"/>
        <end position="326"/>
    </location>
</feature>
<evidence type="ECO:0000256" key="2">
    <source>
        <dbReference type="SAM" id="Coils"/>
    </source>
</evidence>
<name>A0AA37WYW4_9GAMM</name>
<evidence type="ECO:0000313" key="6">
    <source>
        <dbReference type="EMBL" id="GLS83556.1"/>
    </source>
</evidence>
<proteinExistence type="inferred from homology"/>
<evidence type="ECO:0000313" key="7">
    <source>
        <dbReference type="Proteomes" id="UP001157439"/>
    </source>
</evidence>
<evidence type="ECO:0000256" key="1">
    <source>
        <dbReference type="ARBA" id="ARBA00009477"/>
    </source>
</evidence>
<dbReference type="EMBL" id="BSPO01000003">
    <property type="protein sequence ID" value="GLS83556.1"/>
    <property type="molecule type" value="Genomic_DNA"/>
</dbReference>
<evidence type="ECO:0000259" key="5">
    <source>
        <dbReference type="Pfam" id="PF25954"/>
    </source>
</evidence>
<dbReference type="SUPFAM" id="SSF111369">
    <property type="entry name" value="HlyD-like secretion proteins"/>
    <property type="match status" value="1"/>
</dbReference>
<dbReference type="Gene3D" id="2.40.50.100">
    <property type="match status" value="2"/>
</dbReference>
<gene>
    <name evidence="6" type="ORF">GCM10007894_15330</name>
</gene>
<feature type="region of interest" description="Disordered" evidence="3">
    <location>
        <begin position="305"/>
        <end position="326"/>
    </location>
</feature>
<feature type="domain" description="CusB-like beta-barrel" evidence="5">
    <location>
        <begin position="214"/>
        <end position="288"/>
    </location>
</feature>
<dbReference type="Pfam" id="PF25954">
    <property type="entry name" value="Beta-barrel_RND_2"/>
    <property type="match status" value="1"/>
</dbReference>
<comment type="caution">
    <text evidence="6">The sequence shown here is derived from an EMBL/GenBank/DDBJ whole genome shotgun (WGS) entry which is preliminary data.</text>
</comment>
<evidence type="ECO:0000256" key="3">
    <source>
        <dbReference type="SAM" id="MobiDB-lite"/>
    </source>
</evidence>
<dbReference type="Pfam" id="PF25917">
    <property type="entry name" value="BSH_RND"/>
    <property type="match status" value="1"/>
</dbReference>
<reference evidence="6 7" key="1">
    <citation type="journal article" date="2014" name="Int. J. Syst. Evol. Microbiol.">
        <title>Complete genome sequence of Corynebacterium casei LMG S-19264T (=DSM 44701T), isolated from a smear-ripened cheese.</title>
        <authorList>
            <consortium name="US DOE Joint Genome Institute (JGI-PGF)"/>
            <person name="Walter F."/>
            <person name="Albersmeier A."/>
            <person name="Kalinowski J."/>
            <person name="Ruckert C."/>
        </authorList>
    </citation>
    <scope>NUCLEOTIDE SEQUENCE [LARGE SCALE GENOMIC DNA]</scope>
    <source>
        <strain evidence="6 7">NBRC 112785</strain>
    </source>
</reference>
<dbReference type="InterPro" id="IPR058792">
    <property type="entry name" value="Beta-barrel_RND_2"/>
</dbReference>
<dbReference type="AlphaFoldDB" id="A0AA37WYW4"/>
<dbReference type="InterPro" id="IPR058625">
    <property type="entry name" value="MdtA-like_BSH"/>
</dbReference>
<dbReference type="Gene3D" id="2.40.30.170">
    <property type="match status" value="1"/>
</dbReference>
<sequence>MQTPSNDYSYQTEQATQGDISKSVSATGTLAAVDDVVVGAQLSGQITELAADFNDSVTQGQLLARIDPSTFAAKVAQASAQVEKIEADKGLQAITIQQAQVNLEKAKRDLTQARQLLLDKHISQNEVDDFVSAKQLAELALQQAHAQLSVLKANLASAIATLQQNQIDLARTEIRAPIDGFVINRTIERGQTVASSYNTPELFTLAKDLSAMEIEAHIDESDIGQIALEQRVSYTVDAYPQQTFRGIVSQIRKAPMVTSGVVSYRVIIATDNPQNRLFPGMTANLTISVDNVRDVQRVSNAAVRMGERGAAQHGSTSKSGKRSGSLLAGLKPLNLTEQQQKQLNDNLPPRPQTGSRSVNQQYRQKVSALIDEVLTDQQKKLRNDIRNGKVRMGSLLILKEGKTEALAVQLGISDQTNTSILRPDLTGLAIVNQMRSNG</sequence>
<comment type="similarity">
    <text evidence="1">Belongs to the membrane fusion protein (MFP) (TC 8.A.1) family.</text>
</comment>
<organism evidence="6 7">
    <name type="scientific">Paraferrimonas haliotis</name>
    <dbReference type="NCBI Taxonomy" id="2013866"/>
    <lineage>
        <taxon>Bacteria</taxon>
        <taxon>Pseudomonadati</taxon>
        <taxon>Pseudomonadota</taxon>
        <taxon>Gammaproteobacteria</taxon>
        <taxon>Alteromonadales</taxon>
        <taxon>Ferrimonadaceae</taxon>
        <taxon>Paraferrimonas</taxon>
    </lineage>
</organism>